<feature type="compositionally biased region" description="Low complexity" evidence="1">
    <location>
        <begin position="21"/>
        <end position="32"/>
    </location>
</feature>
<organism evidence="2 3">
    <name type="scientific">Mycolicibacterium pallens</name>
    <dbReference type="NCBI Taxonomy" id="370524"/>
    <lineage>
        <taxon>Bacteria</taxon>
        <taxon>Bacillati</taxon>
        <taxon>Actinomycetota</taxon>
        <taxon>Actinomycetes</taxon>
        <taxon>Mycobacteriales</taxon>
        <taxon>Mycobacteriaceae</taxon>
        <taxon>Mycolicibacterium</taxon>
    </lineage>
</organism>
<evidence type="ECO:0000313" key="3">
    <source>
        <dbReference type="Proteomes" id="UP000825367"/>
    </source>
</evidence>
<dbReference type="EMBL" id="CP080333">
    <property type="protein sequence ID" value="QYL19525.1"/>
    <property type="molecule type" value="Genomic_DNA"/>
</dbReference>
<sequence>MWLPQHRFWPPEAISTNGLNATPTAATTATGARSGSQGRPAGTTVARAPTIAKPAIPTAVARVSVAYVNTR</sequence>
<evidence type="ECO:0000256" key="1">
    <source>
        <dbReference type="SAM" id="MobiDB-lite"/>
    </source>
</evidence>
<proteinExistence type="predicted"/>
<reference evidence="2 3" key="1">
    <citation type="submission" date="2021-07" db="EMBL/GenBank/DDBJ databases">
        <title>Whole genome sequencing of non-tuberculosis mycobacteria type-strains.</title>
        <authorList>
            <person name="Igarashi Y."/>
            <person name="Osugi A."/>
            <person name="Mitarai S."/>
        </authorList>
    </citation>
    <scope>NUCLEOTIDE SEQUENCE [LARGE SCALE GENOMIC DNA]</scope>
    <source>
        <strain evidence="2 3">JCM 16370</strain>
    </source>
</reference>
<dbReference type="RefSeq" id="WP_220046440.1">
    <property type="nucleotide sequence ID" value="NZ_BAAAVX010000042.1"/>
</dbReference>
<evidence type="ECO:0000313" key="2">
    <source>
        <dbReference type="EMBL" id="QYL19525.1"/>
    </source>
</evidence>
<feature type="region of interest" description="Disordered" evidence="1">
    <location>
        <begin position="1"/>
        <end position="44"/>
    </location>
</feature>
<accession>A0ABX8VP09</accession>
<name>A0ABX8VP09_9MYCO</name>
<protein>
    <submittedName>
        <fullName evidence="2">Uncharacterized protein</fullName>
    </submittedName>
</protein>
<keyword evidence="3" id="KW-1185">Reference proteome</keyword>
<dbReference type="Proteomes" id="UP000825367">
    <property type="component" value="Chromosome"/>
</dbReference>
<gene>
    <name evidence="2" type="ORF">K0O64_14170</name>
</gene>